<protein>
    <submittedName>
        <fullName evidence="2">Uncharacterized protein</fullName>
    </submittedName>
</protein>
<feature type="region of interest" description="Disordered" evidence="1">
    <location>
        <begin position="1"/>
        <end position="36"/>
    </location>
</feature>
<dbReference type="EMBL" id="BQKI01000075">
    <property type="protein sequence ID" value="GJN20974.1"/>
    <property type="molecule type" value="Genomic_DNA"/>
</dbReference>
<evidence type="ECO:0000256" key="1">
    <source>
        <dbReference type="SAM" id="MobiDB-lite"/>
    </source>
</evidence>
<comment type="caution">
    <text evidence="2">The sequence shown here is derived from an EMBL/GenBank/DDBJ whole genome shotgun (WGS) entry which is preliminary data.</text>
</comment>
<dbReference type="Proteomes" id="UP001054889">
    <property type="component" value="Unassembled WGS sequence"/>
</dbReference>
<name>A0AAV5EEK5_ELECO</name>
<feature type="region of interest" description="Disordered" evidence="1">
    <location>
        <begin position="70"/>
        <end position="95"/>
    </location>
</feature>
<gene>
    <name evidence="2" type="primary">gb08417</name>
    <name evidence="2" type="ORF">PR202_gb08417</name>
</gene>
<reference evidence="2" key="2">
    <citation type="submission" date="2021-12" db="EMBL/GenBank/DDBJ databases">
        <title>Resequencing data analysis of finger millet.</title>
        <authorList>
            <person name="Hatakeyama M."/>
            <person name="Aluri S."/>
            <person name="Balachadran M.T."/>
            <person name="Sivarajan S.R."/>
            <person name="Poveda L."/>
            <person name="Shimizu-Inatsugi R."/>
            <person name="Schlapbach R."/>
            <person name="Sreeman S.M."/>
            <person name="Shimizu K.K."/>
        </authorList>
    </citation>
    <scope>NUCLEOTIDE SEQUENCE</scope>
</reference>
<reference evidence="2" key="1">
    <citation type="journal article" date="2018" name="DNA Res.">
        <title>Multiple hybrid de novo genome assembly of finger millet, an orphan allotetraploid crop.</title>
        <authorList>
            <person name="Hatakeyama M."/>
            <person name="Aluri S."/>
            <person name="Balachadran M.T."/>
            <person name="Sivarajan S.R."/>
            <person name="Patrignani A."/>
            <person name="Gruter S."/>
            <person name="Poveda L."/>
            <person name="Shimizu-Inatsugi R."/>
            <person name="Baeten J."/>
            <person name="Francoijs K.J."/>
            <person name="Nataraja K.N."/>
            <person name="Reddy Y.A.N."/>
            <person name="Phadnis S."/>
            <person name="Ravikumar R.L."/>
            <person name="Schlapbach R."/>
            <person name="Sreeman S.M."/>
            <person name="Shimizu K.K."/>
        </authorList>
    </citation>
    <scope>NUCLEOTIDE SEQUENCE</scope>
</reference>
<sequence length="162" mass="17539">MLRPDLALPRPSPRPQLVAQPTATSSAERRIWEGKAPPTGGVGWRAIRGAVVGVRGAAWWSAGGQRLVEKMRGGERGPRGAKETRERMVSGEQGDDWRAWRRQTGGMVARQRPAGRAAAGDSFLGLWGYRPILASSLSFGWASHAVPPEHCEEVPSMGHRVG</sequence>
<keyword evidence="3" id="KW-1185">Reference proteome</keyword>
<proteinExistence type="predicted"/>
<evidence type="ECO:0000313" key="2">
    <source>
        <dbReference type="EMBL" id="GJN20974.1"/>
    </source>
</evidence>
<dbReference type="AlphaFoldDB" id="A0AAV5EEK5"/>
<organism evidence="2 3">
    <name type="scientific">Eleusine coracana subsp. coracana</name>
    <dbReference type="NCBI Taxonomy" id="191504"/>
    <lineage>
        <taxon>Eukaryota</taxon>
        <taxon>Viridiplantae</taxon>
        <taxon>Streptophyta</taxon>
        <taxon>Embryophyta</taxon>
        <taxon>Tracheophyta</taxon>
        <taxon>Spermatophyta</taxon>
        <taxon>Magnoliopsida</taxon>
        <taxon>Liliopsida</taxon>
        <taxon>Poales</taxon>
        <taxon>Poaceae</taxon>
        <taxon>PACMAD clade</taxon>
        <taxon>Chloridoideae</taxon>
        <taxon>Cynodonteae</taxon>
        <taxon>Eleusininae</taxon>
        <taxon>Eleusine</taxon>
    </lineage>
</organism>
<evidence type="ECO:0000313" key="3">
    <source>
        <dbReference type="Proteomes" id="UP001054889"/>
    </source>
</evidence>
<accession>A0AAV5EEK5</accession>